<evidence type="ECO:0000256" key="7">
    <source>
        <dbReference type="PIRSR" id="PIRSR002030-1"/>
    </source>
</evidence>
<dbReference type="InterPro" id="IPR016339">
    <property type="entry name" value="Hemoglobin_trunc_I"/>
</dbReference>
<evidence type="ECO:0000256" key="3">
    <source>
        <dbReference type="ARBA" id="ARBA00022617"/>
    </source>
</evidence>
<evidence type="ECO:0000313" key="10">
    <source>
        <dbReference type="Proteomes" id="UP000242699"/>
    </source>
</evidence>
<accession>A0A2T2WVH6</accession>
<dbReference type="GO" id="GO:0046872">
    <property type="term" value="F:metal ion binding"/>
    <property type="evidence" value="ECO:0007669"/>
    <property type="project" value="UniProtKB-UniRule"/>
</dbReference>
<feature type="binding site" description="distal binding residue" evidence="8">
    <location>
        <position position="73"/>
    </location>
    <ligand>
        <name>heme</name>
        <dbReference type="ChEBI" id="CHEBI:30413"/>
    </ligand>
    <ligandPart>
        <name>Fe</name>
        <dbReference type="ChEBI" id="CHEBI:18248"/>
    </ligandPart>
</feature>
<dbReference type="Pfam" id="PF01152">
    <property type="entry name" value="Bac_globin"/>
    <property type="match status" value="1"/>
</dbReference>
<dbReference type="CDD" id="cd00454">
    <property type="entry name" value="TrHb1_N"/>
    <property type="match status" value="1"/>
</dbReference>
<evidence type="ECO:0000256" key="6">
    <source>
        <dbReference type="PIRNR" id="PIRNR002030"/>
    </source>
</evidence>
<dbReference type="GO" id="GO:0019825">
    <property type="term" value="F:oxygen binding"/>
    <property type="evidence" value="ECO:0007669"/>
    <property type="project" value="InterPro"/>
</dbReference>
<keyword evidence="3 6" id="KW-0349">Heme</keyword>
<comment type="similarity">
    <text evidence="1 6">Belongs to the truncated hemoglobin family. Group I subfamily.</text>
</comment>
<gene>
    <name evidence="9" type="ORF">C7B43_14490</name>
</gene>
<reference evidence="9 10" key="1">
    <citation type="journal article" date="2014" name="BMC Genomics">
        <title>Comparison of environmental and isolate Sulfobacillus genomes reveals diverse carbon, sulfur, nitrogen, and hydrogen metabolisms.</title>
        <authorList>
            <person name="Justice N.B."/>
            <person name="Norman A."/>
            <person name="Brown C.T."/>
            <person name="Singh A."/>
            <person name="Thomas B.C."/>
            <person name="Banfield J.F."/>
        </authorList>
    </citation>
    <scope>NUCLEOTIDE SEQUENCE [LARGE SCALE GENOMIC DNA]</scope>
    <source>
        <strain evidence="9">AMDSBA1</strain>
    </source>
</reference>
<name>A0A2T2WVH6_9FIRM</name>
<evidence type="ECO:0000313" key="9">
    <source>
        <dbReference type="EMBL" id="PSR26244.1"/>
    </source>
</evidence>
<sequence length="121" mass="13960">MRRKPTPSLYDKYGKSVDDFVGLFYRKVLADKTLAPFFAGVNMERQHRHTSAFMTYALGGPNHFTGRNMAHAHRGLKITSYHFHRVADHLSEAMKELKVEESDREVILNTIYTMENDIVEG</sequence>
<dbReference type="Proteomes" id="UP000242699">
    <property type="component" value="Unassembled WGS sequence"/>
</dbReference>
<keyword evidence="5 6" id="KW-0408">Iron</keyword>
<dbReference type="InterPro" id="IPR001486">
    <property type="entry name" value="Hemoglobin_trunc"/>
</dbReference>
<evidence type="ECO:0000256" key="4">
    <source>
        <dbReference type="ARBA" id="ARBA00022723"/>
    </source>
</evidence>
<dbReference type="EMBL" id="PXYT01000039">
    <property type="protein sequence ID" value="PSR26244.1"/>
    <property type="molecule type" value="Genomic_DNA"/>
</dbReference>
<dbReference type="AlphaFoldDB" id="A0A2T2WVH6"/>
<evidence type="ECO:0000256" key="1">
    <source>
        <dbReference type="ARBA" id="ARBA00009660"/>
    </source>
</evidence>
<dbReference type="GO" id="GO:0005344">
    <property type="term" value="F:oxygen carrier activity"/>
    <property type="evidence" value="ECO:0007669"/>
    <property type="project" value="UniProtKB-UniRule"/>
</dbReference>
<dbReference type="Gene3D" id="1.10.490.10">
    <property type="entry name" value="Globins"/>
    <property type="match status" value="1"/>
</dbReference>
<keyword evidence="6" id="KW-0561">Oxygen transport</keyword>
<keyword evidence="4 6" id="KW-0479">Metal-binding</keyword>
<dbReference type="GO" id="GO:0020037">
    <property type="term" value="F:heme binding"/>
    <property type="evidence" value="ECO:0007669"/>
    <property type="project" value="InterPro"/>
</dbReference>
<feature type="binding site" description="proximal binding residue" evidence="7">
    <location>
        <position position="73"/>
    </location>
    <ligand>
        <name>heme</name>
        <dbReference type="ChEBI" id="CHEBI:30413"/>
    </ligand>
    <ligandPart>
        <name>Fe</name>
        <dbReference type="ChEBI" id="CHEBI:18248"/>
    </ligandPart>
</feature>
<dbReference type="SUPFAM" id="SSF46458">
    <property type="entry name" value="Globin-like"/>
    <property type="match status" value="1"/>
</dbReference>
<comment type="cofactor">
    <cofactor evidence="7">
        <name>heme</name>
        <dbReference type="ChEBI" id="CHEBI:30413"/>
    </cofactor>
    <text evidence="7">Binds 1 heme group per subunit.</text>
</comment>
<dbReference type="InterPro" id="IPR009050">
    <property type="entry name" value="Globin-like_sf"/>
</dbReference>
<protein>
    <recommendedName>
        <fullName evidence="6">Group 1 truncated hemoglobin</fullName>
    </recommendedName>
</protein>
<dbReference type="InterPro" id="IPR012292">
    <property type="entry name" value="Globin/Proto"/>
</dbReference>
<evidence type="ECO:0000256" key="5">
    <source>
        <dbReference type="ARBA" id="ARBA00023004"/>
    </source>
</evidence>
<organism evidence="9 10">
    <name type="scientific">Sulfobacillus benefaciens</name>
    <dbReference type="NCBI Taxonomy" id="453960"/>
    <lineage>
        <taxon>Bacteria</taxon>
        <taxon>Bacillati</taxon>
        <taxon>Bacillota</taxon>
        <taxon>Clostridia</taxon>
        <taxon>Eubacteriales</taxon>
        <taxon>Clostridiales Family XVII. Incertae Sedis</taxon>
        <taxon>Sulfobacillus</taxon>
    </lineage>
</organism>
<feature type="binding site" description="distal binding residue" evidence="8">
    <location>
        <position position="49"/>
    </location>
    <ligand>
        <name>heme</name>
        <dbReference type="ChEBI" id="CHEBI:30413"/>
    </ligand>
    <ligandPart>
        <name>Fe</name>
        <dbReference type="ChEBI" id="CHEBI:18248"/>
    </ligandPart>
</feature>
<evidence type="ECO:0000256" key="8">
    <source>
        <dbReference type="PIRSR" id="PIRSR601486-1"/>
    </source>
</evidence>
<keyword evidence="2 6" id="KW-0813">Transport</keyword>
<evidence type="ECO:0000256" key="2">
    <source>
        <dbReference type="ARBA" id="ARBA00022448"/>
    </source>
</evidence>
<dbReference type="PIRSF" id="PIRSF002030">
    <property type="entry name" value="Globin_Protozoa/Cyanobacteria"/>
    <property type="match status" value="1"/>
</dbReference>
<proteinExistence type="inferred from homology"/>
<comment type="caution">
    <text evidence="9">The sequence shown here is derived from an EMBL/GenBank/DDBJ whole genome shotgun (WGS) entry which is preliminary data.</text>
</comment>